<feature type="region of interest" description="Disordered" evidence="7">
    <location>
        <begin position="82"/>
        <end position="141"/>
    </location>
</feature>
<keyword evidence="10" id="KW-1185">Reference proteome</keyword>
<evidence type="ECO:0000313" key="9">
    <source>
        <dbReference type="EMBL" id="GMG33310.1"/>
    </source>
</evidence>
<keyword evidence="2" id="KW-0808">Transferase</keyword>
<evidence type="ECO:0000256" key="7">
    <source>
        <dbReference type="SAM" id="MobiDB-lite"/>
    </source>
</evidence>
<protein>
    <submittedName>
        <fullName evidence="9">Unnamed protein product</fullName>
    </submittedName>
</protein>
<dbReference type="OrthoDB" id="283111at2759"/>
<evidence type="ECO:0000256" key="4">
    <source>
        <dbReference type="ARBA" id="ARBA00022777"/>
    </source>
</evidence>
<evidence type="ECO:0000256" key="5">
    <source>
        <dbReference type="ARBA" id="ARBA00022840"/>
    </source>
</evidence>
<dbReference type="CDD" id="cd14134">
    <property type="entry name" value="PKc_CLK"/>
    <property type="match status" value="1"/>
</dbReference>
<keyword evidence="3 6" id="KW-0547">Nucleotide-binding</keyword>
<feature type="domain" description="Protein kinase" evidence="8">
    <location>
        <begin position="173"/>
        <end position="592"/>
    </location>
</feature>
<feature type="region of interest" description="Disordered" evidence="7">
    <location>
        <begin position="321"/>
        <end position="345"/>
    </location>
</feature>
<dbReference type="GO" id="GO:0005524">
    <property type="term" value="F:ATP binding"/>
    <property type="evidence" value="ECO:0007669"/>
    <property type="project" value="UniProtKB-UniRule"/>
</dbReference>
<feature type="compositionally biased region" description="Low complexity" evidence="7">
    <location>
        <begin position="322"/>
        <end position="339"/>
    </location>
</feature>
<feature type="binding site" evidence="6">
    <location>
        <position position="202"/>
    </location>
    <ligand>
        <name>ATP</name>
        <dbReference type="ChEBI" id="CHEBI:30616"/>
    </ligand>
</feature>
<reference evidence="9" key="1">
    <citation type="submission" date="2023-04" db="EMBL/GenBank/DDBJ databases">
        <title>Ambrosiozyma monospora NBRC 1965.</title>
        <authorList>
            <person name="Ichikawa N."/>
            <person name="Sato H."/>
            <person name="Tonouchi N."/>
        </authorList>
    </citation>
    <scope>NUCLEOTIDE SEQUENCE</scope>
    <source>
        <strain evidence="9">NBRC 1965</strain>
    </source>
</reference>
<name>A0A9W7DK75_AMBMO</name>
<dbReference type="Gene3D" id="3.30.200.20">
    <property type="entry name" value="Phosphorylase Kinase, domain 1"/>
    <property type="match status" value="1"/>
</dbReference>
<dbReference type="InterPro" id="IPR011009">
    <property type="entry name" value="Kinase-like_dom_sf"/>
</dbReference>
<dbReference type="PROSITE" id="PS00108">
    <property type="entry name" value="PROTEIN_KINASE_ST"/>
    <property type="match status" value="1"/>
</dbReference>
<dbReference type="GO" id="GO:0004674">
    <property type="term" value="F:protein serine/threonine kinase activity"/>
    <property type="evidence" value="ECO:0007669"/>
    <property type="project" value="UniProtKB-KW"/>
</dbReference>
<evidence type="ECO:0000256" key="3">
    <source>
        <dbReference type="ARBA" id="ARBA00022741"/>
    </source>
</evidence>
<gene>
    <name evidence="9" type="ORF">Amon01_000426200</name>
</gene>
<evidence type="ECO:0000256" key="6">
    <source>
        <dbReference type="PROSITE-ProRule" id="PRU10141"/>
    </source>
</evidence>
<proteinExistence type="predicted"/>
<dbReference type="Proteomes" id="UP001165063">
    <property type="component" value="Unassembled WGS sequence"/>
</dbReference>
<evidence type="ECO:0000256" key="1">
    <source>
        <dbReference type="ARBA" id="ARBA00022527"/>
    </source>
</evidence>
<dbReference type="PROSITE" id="PS00107">
    <property type="entry name" value="PROTEIN_KINASE_ATP"/>
    <property type="match status" value="1"/>
</dbReference>
<dbReference type="SUPFAM" id="SSF56112">
    <property type="entry name" value="Protein kinase-like (PK-like)"/>
    <property type="match status" value="1"/>
</dbReference>
<dbReference type="SMART" id="SM00220">
    <property type="entry name" value="S_TKc"/>
    <property type="match status" value="1"/>
</dbReference>
<dbReference type="InterPro" id="IPR051175">
    <property type="entry name" value="CLK_kinases"/>
</dbReference>
<dbReference type="InterPro" id="IPR008271">
    <property type="entry name" value="Ser/Thr_kinase_AS"/>
</dbReference>
<dbReference type="InterPro" id="IPR000719">
    <property type="entry name" value="Prot_kinase_dom"/>
</dbReference>
<dbReference type="PANTHER" id="PTHR45646">
    <property type="entry name" value="SERINE/THREONINE-PROTEIN KINASE DOA-RELATED"/>
    <property type="match status" value="1"/>
</dbReference>
<dbReference type="PROSITE" id="PS50011">
    <property type="entry name" value="PROTEIN_KINASE_DOM"/>
    <property type="match status" value="1"/>
</dbReference>
<keyword evidence="4" id="KW-0418">Kinase</keyword>
<sequence>MVPTVRKKKARTLSMPQLSYAKLTYRPHFNKREVAQKIGDVKATVIEHNSFNHYTYQQESAAAMDLASSNRKFSFSFNNNNNNNNSDFQSLTNYNKYNNNNNSNYHYGHTQRQSQQDQQQQHNSFSNSIDSGPSSASSSLTSSTLTSIEDLQCDDKDGHYIINPGSLFANDRYQIQSLLGQGTFGKVIKAYDRYQDDIVAIKIIRAIPKYREASKIELRVLSMLKKHDPKNENQCIHLRECFDFRDHVCIVTDILSISLFDFLEKNQFLPFPGTHIQAIAKQLLRSVAFMHDLKLIHTDLKPENVLLKDASYVKKPYTLPCSTSTSSSSSSSSFSSSLSNNKKANRGKSKTYYRKILTDPKIYTIDFGSAIFQDEYHSTIVSTRHYRAPEIILGIGWSYPCDMWSLGCILVELITGDALFKTHENVQHLAMMEKVLGERVDLSLVRKCFSLFYHDNTMQSCGSFGGRRRSSGAAGGGNGGGNGNGGVAKDCIALSFSKKNGHLIFPTPTTPQKLVNEVQALSNLADLIGSKVGFKFTLSLSLHDSIKFFKIPKRLHEEYTFWFWFLDLVKCLLVYDPEKRLTAKEAMGHKWFDCGLADDGIDL</sequence>
<evidence type="ECO:0000259" key="8">
    <source>
        <dbReference type="PROSITE" id="PS50011"/>
    </source>
</evidence>
<keyword evidence="5 6" id="KW-0067">ATP-binding</keyword>
<keyword evidence="1" id="KW-0723">Serine/threonine-protein kinase</keyword>
<dbReference type="EMBL" id="BSXU01002004">
    <property type="protein sequence ID" value="GMG33310.1"/>
    <property type="molecule type" value="Genomic_DNA"/>
</dbReference>
<evidence type="ECO:0000313" key="10">
    <source>
        <dbReference type="Proteomes" id="UP001165063"/>
    </source>
</evidence>
<dbReference type="AlphaFoldDB" id="A0A9W7DK75"/>
<dbReference type="GO" id="GO:0030447">
    <property type="term" value="P:filamentous growth"/>
    <property type="evidence" value="ECO:0007669"/>
    <property type="project" value="UniProtKB-ARBA"/>
</dbReference>
<dbReference type="InterPro" id="IPR017441">
    <property type="entry name" value="Protein_kinase_ATP_BS"/>
</dbReference>
<dbReference type="Gene3D" id="1.10.510.10">
    <property type="entry name" value="Transferase(Phosphotransferase) domain 1"/>
    <property type="match status" value="2"/>
</dbReference>
<dbReference type="Pfam" id="PF00069">
    <property type="entry name" value="Pkinase"/>
    <property type="match status" value="2"/>
</dbReference>
<evidence type="ECO:0000256" key="2">
    <source>
        <dbReference type="ARBA" id="ARBA00022679"/>
    </source>
</evidence>
<comment type="caution">
    <text evidence="9">The sequence shown here is derived from an EMBL/GenBank/DDBJ whole genome shotgun (WGS) entry which is preliminary data.</text>
</comment>
<dbReference type="GO" id="GO:0043484">
    <property type="term" value="P:regulation of RNA splicing"/>
    <property type="evidence" value="ECO:0007669"/>
    <property type="project" value="TreeGrafter"/>
</dbReference>
<dbReference type="GO" id="GO:0005634">
    <property type="term" value="C:nucleus"/>
    <property type="evidence" value="ECO:0007669"/>
    <property type="project" value="TreeGrafter"/>
</dbReference>
<organism evidence="9 10">
    <name type="scientific">Ambrosiozyma monospora</name>
    <name type="common">Yeast</name>
    <name type="synonym">Endomycopsis monosporus</name>
    <dbReference type="NCBI Taxonomy" id="43982"/>
    <lineage>
        <taxon>Eukaryota</taxon>
        <taxon>Fungi</taxon>
        <taxon>Dikarya</taxon>
        <taxon>Ascomycota</taxon>
        <taxon>Saccharomycotina</taxon>
        <taxon>Pichiomycetes</taxon>
        <taxon>Pichiales</taxon>
        <taxon>Pichiaceae</taxon>
        <taxon>Ambrosiozyma</taxon>
    </lineage>
</organism>
<dbReference type="PANTHER" id="PTHR45646:SF11">
    <property type="entry name" value="SERINE_THREONINE-PROTEIN KINASE DOA"/>
    <property type="match status" value="1"/>
</dbReference>
<accession>A0A9W7DK75</accession>